<sequence length="281" mass="31194">MDATSTPQSNDIDKKALPECIVFPARKEHTATVIISHGLGDTAKNFGRFLRELKDHSDLGHVKFILPSAPVMSVTGMQGRVMPSWADVYSFDYINRQEDEDGLMRAVSWIKHLIRIEETEHNIPSKRIIIGGLSQGGSISILTAITTEKPLGGLFALSTYVPLRRKILTPHAKNIPILWCHGTGDQLVSIDDWKQLAQTLAQQLSVPFITSDYPNDFPAMDQDTSFKNDDDMQNDGGRLHFRSYEGMGHTIVNEELVEVAAWISRRIPGEPGPSKAGCLLC</sequence>
<gene>
    <name evidence="11" type="ORF">JR316_008037</name>
</gene>
<name>A0A8H7XY01_PSICU</name>
<dbReference type="GO" id="GO:0052689">
    <property type="term" value="F:carboxylic ester hydrolase activity"/>
    <property type="evidence" value="ECO:0007669"/>
    <property type="project" value="UniProtKB-KW"/>
</dbReference>
<feature type="domain" description="Phospholipase/carboxylesterase/thioesterase" evidence="10">
    <location>
        <begin position="22"/>
        <end position="205"/>
    </location>
</feature>
<evidence type="ECO:0000256" key="4">
    <source>
        <dbReference type="ARBA" id="ARBA00022487"/>
    </source>
</evidence>
<comment type="caution">
    <text evidence="11">The sequence shown here is derived from an EMBL/GenBank/DDBJ whole genome shotgun (WGS) entry which is preliminary data.</text>
</comment>
<organism evidence="11">
    <name type="scientific">Psilocybe cubensis</name>
    <name type="common">Psychedelic mushroom</name>
    <name type="synonym">Stropharia cubensis</name>
    <dbReference type="NCBI Taxonomy" id="181762"/>
    <lineage>
        <taxon>Eukaryota</taxon>
        <taxon>Fungi</taxon>
        <taxon>Dikarya</taxon>
        <taxon>Basidiomycota</taxon>
        <taxon>Agaricomycotina</taxon>
        <taxon>Agaricomycetes</taxon>
        <taxon>Agaricomycetidae</taxon>
        <taxon>Agaricales</taxon>
        <taxon>Agaricineae</taxon>
        <taxon>Strophariaceae</taxon>
        <taxon>Psilocybe</taxon>
    </lineage>
</organism>
<evidence type="ECO:0000256" key="7">
    <source>
        <dbReference type="ARBA" id="ARBA00029392"/>
    </source>
</evidence>
<dbReference type="PANTHER" id="PTHR10655:SF17">
    <property type="entry name" value="LYSOPHOSPHOLIPASE-LIKE PROTEIN 1"/>
    <property type="match status" value="1"/>
</dbReference>
<evidence type="ECO:0000256" key="8">
    <source>
        <dbReference type="ARBA" id="ARBA00031195"/>
    </source>
</evidence>
<evidence type="ECO:0000256" key="6">
    <source>
        <dbReference type="ARBA" id="ARBA00022832"/>
    </source>
</evidence>
<evidence type="ECO:0000256" key="1">
    <source>
        <dbReference type="ARBA" id="ARBA00006499"/>
    </source>
</evidence>
<comment type="catalytic activity">
    <reaction evidence="9">
        <text>S-hexadecanoyl-L-cysteinyl-[protein] + H2O = L-cysteinyl-[protein] + hexadecanoate + H(+)</text>
        <dbReference type="Rhea" id="RHEA:19233"/>
        <dbReference type="Rhea" id="RHEA-COMP:10131"/>
        <dbReference type="Rhea" id="RHEA-COMP:11032"/>
        <dbReference type="ChEBI" id="CHEBI:7896"/>
        <dbReference type="ChEBI" id="CHEBI:15377"/>
        <dbReference type="ChEBI" id="CHEBI:15378"/>
        <dbReference type="ChEBI" id="CHEBI:29950"/>
        <dbReference type="ChEBI" id="CHEBI:74151"/>
        <dbReference type="EC" id="3.1.2.22"/>
    </reaction>
</comment>
<dbReference type="InterPro" id="IPR029058">
    <property type="entry name" value="AB_hydrolase_fold"/>
</dbReference>
<proteinExistence type="inferred from homology"/>
<dbReference type="GO" id="GO:0006631">
    <property type="term" value="P:fatty acid metabolic process"/>
    <property type="evidence" value="ECO:0007669"/>
    <property type="project" value="UniProtKB-KW"/>
</dbReference>
<evidence type="ECO:0000256" key="3">
    <source>
        <dbReference type="ARBA" id="ARBA00014923"/>
    </source>
</evidence>
<comment type="function">
    <text evidence="7">Hydrolyzes fatty acids from S-acylated cysteine residues in proteins with a strong preference for palmitoylated G-alpha proteins over other acyl substrates. Mediates the deacylation of G-alpha proteins such as GPA1 in vivo, but has weak or no activity toward palmitoylated Ras proteins. Has weak lysophospholipase activity in vitro; however such activity may not exist in vivo.</text>
</comment>
<dbReference type="EMBL" id="JAFIQS010000007">
    <property type="protein sequence ID" value="KAG5167685.1"/>
    <property type="molecule type" value="Genomic_DNA"/>
</dbReference>
<dbReference type="GO" id="GO:0005737">
    <property type="term" value="C:cytoplasm"/>
    <property type="evidence" value="ECO:0007669"/>
    <property type="project" value="TreeGrafter"/>
</dbReference>
<keyword evidence="5" id="KW-0378">Hydrolase</keyword>
<keyword evidence="6" id="KW-0443">Lipid metabolism</keyword>
<evidence type="ECO:0000256" key="9">
    <source>
        <dbReference type="ARBA" id="ARBA00047337"/>
    </source>
</evidence>
<keyword evidence="4" id="KW-0719">Serine esterase</keyword>
<accession>A0A8H7XY01</accession>
<keyword evidence="6" id="KW-0276">Fatty acid metabolism</keyword>
<dbReference type="InterPro" id="IPR050565">
    <property type="entry name" value="LYPA1-2/EST-like"/>
</dbReference>
<dbReference type="InterPro" id="IPR003140">
    <property type="entry name" value="PLipase/COase/thioEstase"/>
</dbReference>
<dbReference type="PANTHER" id="PTHR10655">
    <property type="entry name" value="LYSOPHOSPHOLIPASE-RELATED"/>
    <property type="match status" value="1"/>
</dbReference>
<comment type="similarity">
    <text evidence="1">Belongs to the AB hydrolase superfamily. AB hydrolase 2 family.</text>
</comment>
<evidence type="ECO:0000259" key="10">
    <source>
        <dbReference type="Pfam" id="PF02230"/>
    </source>
</evidence>
<dbReference type="AlphaFoldDB" id="A0A8H7XY01"/>
<reference evidence="11" key="1">
    <citation type="submission" date="2021-02" db="EMBL/GenBank/DDBJ databases">
        <title>Psilocybe cubensis genome.</title>
        <authorList>
            <person name="Mckernan K.J."/>
            <person name="Crawford S."/>
            <person name="Trippe A."/>
            <person name="Kane L.T."/>
            <person name="Mclaughlin S."/>
        </authorList>
    </citation>
    <scope>NUCLEOTIDE SEQUENCE [LARGE SCALE GENOMIC DNA]</scope>
    <source>
        <strain evidence="11">MGC-MH-2018</strain>
    </source>
</reference>
<dbReference type="Gene3D" id="3.40.50.1820">
    <property type="entry name" value="alpha/beta hydrolase"/>
    <property type="match status" value="1"/>
</dbReference>
<evidence type="ECO:0000256" key="5">
    <source>
        <dbReference type="ARBA" id="ARBA00022801"/>
    </source>
</evidence>
<dbReference type="EC" id="3.1.2.22" evidence="2"/>
<dbReference type="SUPFAM" id="SSF53474">
    <property type="entry name" value="alpha/beta-Hydrolases"/>
    <property type="match status" value="1"/>
</dbReference>
<evidence type="ECO:0000256" key="2">
    <source>
        <dbReference type="ARBA" id="ARBA00012423"/>
    </source>
</evidence>
<protein>
    <recommendedName>
        <fullName evidence="3">Acyl-protein thioesterase 1</fullName>
        <ecNumber evidence="2">3.1.2.22</ecNumber>
    </recommendedName>
    <alternativeName>
        <fullName evidence="8">Palmitoyl-protein hydrolase</fullName>
    </alternativeName>
</protein>
<dbReference type="Pfam" id="PF02230">
    <property type="entry name" value="Abhydrolase_2"/>
    <property type="match status" value="1"/>
</dbReference>
<dbReference type="OrthoDB" id="2418081at2759"/>
<dbReference type="GO" id="GO:0008474">
    <property type="term" value="F:palmitoyl-(protein) hydrolase activity"/>
    <property type="evidence" value="ECO:0007669"/>
    <property type="project" value="UniProtKB-EC"/>
</dbReference>
<evidence type="ECO:0000313" key="11">
    <source>
        <dbReference type="EMBL" id="KAG5167685.1"/>
    </source>
</evidence>